<evidence type="ECO:0000313" key="4">
    <source>
        <dbReference type="Proteomes" id="UP000039865"/>
    </source>
</evidence>
<keyword evidence="4" id="KW-1185">Reference proteome</keyword>
<evidence type="ECO:0000256" key="1">
    <source>
        <dbReference type="SAM" id="Coils"/>
    </source>
</evidence>
<dbReference type="InParanoid" id="A0A078A839"/>
<proteinExistence type="predicted"/>
<protein>
    <submittedName>
        <fullName evidence="3">Uncharacterized protein</fullName>
    </submittedName>
</protein>
<sequence>MTLASQQKTVMLKQSEAIISRLLWDSRFELKPKYLSPDKIISKYDGLSDQQMQKVCSVFDKIFGHSFQGYNHNVHRILSHSSLNPHILQEVSDEVKLLTNNVLDQIMTGTGAFANKKRPNSNSNSGNKRKKARSKASQGKIEKPILHPIKKLTPEQLKKKAYILQMMKLKPEDCQEQMQAAQELIKKLKKEKIGRMERFRHKEEEIIKMEQDHFQDVLKRRAEDEEKKQREIEQRREQIKIKMQLMREERERRQREWSEQKQVQVFNYNPHRSQMSLSANGTTNSTPLYQKVPLFLEMEDKFKKTYESEQLNKRKMILQQIRQFKRPIQREEFEEHARKYEDDREKKLEEKLKIREDQLQQFESQYDPNKFKTKTYQEVALYDLQQKEELETKEEMKKLLIEKKESYARYVREMHLPPRNKGKEQELQEMISSLKHPVRSSRKYPPGTDISAIKRTRSSSRGGANHSRNISINQNGDEDIPNNNINIQEDSNGHSNERSLSLKRKMQRNNGLLAKPPLHNAFKTIQNIENKANPDQKKPQTDYLKERRLKREKNISTGIKESWLKSLNLKKLSKKEKFLKIKEKAREIEELALRKEQLMNAKANNDNMQSGGNQKSMHPMAGATMGGVKDERNIDETLEVNEMLIDAIKAKLAILDDIN</sequence>
<feature type="coiled-coil region" evidence="1">
    <location>
        <begin position="215"/>
        <end position="256"/>
    </location>
</feature>
<evidence type="ECO:0000313" key="3">
    <source>
        <dbReference type="EMBL" id="CDW78384.1"/>
    </source>
</evidence>
<feature type="region of interest" description="Disordered" evidence="2">
    <location>
        <begin position="110"/>
        <end position="142"/>
    </location>
</feature>
<feature type="coiled-coil region" evidence="1">
    <location>
        <begin position="330"/>
        <end position="365"/>
    </location>
</feature>
<name>A0A078A839_STYLE</name>
<gene>
    <name evidence="3" type="primary">Contig4092.g184</name>
    <name evidence="3" type="ORF">STYLEM_7361</name>
</gene>
<dbReference type="Proteomes" id="UP000039865">
    <property type="component" value="Unassembled WGS sequence"/>
</dbReference>
<organism evidence="3 4">
    <name type="scientific">Stylonychia lemnae</name>
    <name type="common">Ciliate</name>
    <dbReference type="NCBI Taxonomy" id="5949"/>
    <lineage>
        <taxon>Eukaryota</taxon>
        <taxon>Sar</taxon>
        <taxon>Alveolata</taxon>
        <taxon>Ciliophora</taxon>
        <taxon>Intramacronucleata</taxon>
        <taxon>Spirotrichea</taxon>
        <taxon>Stichotrichia</taxon>
        <taxon>Sporadotrichida</taxon>
        <taxon>Oxytrichidae</taxon>
        <taxon>Stylonychinae</taxon>
        <taxon>Stylonychia</taxon>
    </lineage>
</organism>
<keyword evidence="1" id="KW-0175">Coiled coil</keyword>
<evidence type="ECO:0000256" key="2">
    <source>
        <dbReference type="SAM" id="MobiDB-lite"/>
    </source>
</evidence>
<accession>A0A078A839</accession>
<dbReference type="EMBL" id="CCKQ01007052">
    <property type="protein sequence ID" value="CDW78384.1"/>
    <property type="molecule type" value="Genomic_DNA"/>
</dbReference>
<dbReference type="AlphaFoldDB" id="A0A078A839"/>
<feature type="compositionally biased region" description="Polar residues" evidence="2">
    <location>
        <begin position="459"/>
        <end position="490"/>
    </location>
</feature>
<reference evidence="3 4" key="1">
    <citation type="submission" date="2014-06" db="EMBL/GenBank/DDBJ databases">
        <authorList>
            <person name="Swart Estienne"/>
        </authorList>
    </citation>
    <scope>NUCLEOTIDE SEQUENCE [LARGE SCALE GENOMIC DNA]</scope>
    <source>
        <strain evidence="3 4">130c</strain>
    </source>
</reference>
<feature type="region of interest" description="Disordered" evidence="2">
    <location>
        <begin position="436"/>
        <end position="499"/>
    </location>
</feature>